<sequence>MTWLKGNHDMTATASSDHEPGTGTEEQKQYEQEILSHQHYLAHSDDSELENEKEAQTHGVRGKVRRFWDKTVKPAFPEAIADISLARDVFTTEALIHKDIRDASRHPEIENVAHVRRGLDLAPEENAYLVKRKLYVRDHFAKYLGLDAEQVHPDDIPIIGFGGSGGGYRAMIGFVGYMVEMKKAGLWDLFTYVAGVSGTCWSISAYYTFADASIEHIIDHFQKRLSPYHPLSDPAIRTTLTAVNGTYDTLGPLILKQISNLHVVLMDLYSVFTTGYLFLHQSQESGIHRQKPNASRGWCKWSSARKWLAEGQEPLPIMTAIRHERPWKDWVDKEHPFKDENPLSDEHSTTGDAWYQWFEMTPYEIGCDELEAWVPTWGFGRPFEEGKSTMQLPEQSMALLLGLCTSAPAGPLDAYLATIKRNLPPGSLGNAVHDLALKITHMWGKQKTKVFQQHHPLHACNEHNFTFHMNKVPKGQARPPGIENSPRIHLLDSGLDNNCPTYVLLHPKREVDVIIHMDASSDVHKDVFQQRVDQIGSRRGIRYTKRPIDAIKHVSEFESTSTSMSTSTTASTSDSSRPSTTKRHSDDEYAQIYDGDLCQRPAEVIDSYGHTVTNPPAPVCHKGNSIVYMPLLDNEDAVPGYNPSTAKWSGSYNLVWTPQQVEMLIKVSVANFAKAQANIKKVLREAYEKKKALREGSTLSS</sequence>
<evidence type="ECO:0000259" key="11">
    <source>
        <dbReference type="PROSITE" id="PS51210"/>
    </source>
</evidence>
<evidence type="ECO:0000256" key="5">
    <source>
        <dbReference type="ARBA" id="ARBA00022963"/>
    </source>
</evidence>
<evidence type="ECO:0000256" key="3">
    <source>
        <dbReference type="ARBA" id="ARBA00013274"/>
    </source>
</evidence>
<dbReference type="STRING" id="28573.A0A0U1LN37"/>
<feature type="region of interest" description="Disordered" evidence="10">
    <location>
        <begin position="557"/>
        <end position="588"/>
    </location>
</feature>
<evidence type="ECO:0000256" key="7">
    <source>
        <dbReference type="ARBA" id="ARBA00049531"/>
    </source>
</evidence>
<proteinExistence type="inferred from homology"/>
<gene>
    <name evidence="12" type="ORF">PISL3812_01802</name>
</gene>
<evidence type="ECO:0000313" key="12">
    <source>
        <dbReference type="EMBL" id="CRG84525.1"/>
    </source>
</evidence>
<evidence type="ECO:0000256" key="9">
    <source>
        <dbReference type="RuleBase" id="RU362103"/>
    </source>
</evidence>
<protein>
    <recommendedName>
        <fullName evidence="3 9">Lysophospholipase</fullName>
        <ecNumber evidence="3 9">3.1.1.5</ecNumber>
    </recommendedName>
</protein>
<comment type="catalytic activity">
    <reaction evidence="7 9">
        <text>a 1-acyl-sn-glycero-3-phosphocholine + H2O = sn-glycerol 3-phosphocholine + a fatty acid + H(+)</text>
        <dbReference type="Rhea" id="RHEA:15177"/>
        <dbReference type="ChEBI" id="CHEBI:15377"/>
        <dbReference type="ChEBI" id="CHEBI:15378"/>
        <dbReference type="ChEBI" id="CHEBI:16870"/>
        <dbReference type="ChEBI" id="CHEBI:28868"/>
        <dbReference type="ChEBI" id="CHEBI:58168"/>
        <dbReference type="EC" id="3.1.1.5"/>
    </reaction>
</comment>
<evidence type="ECO:0000256" key="10">
    <source>
        <dbReference type="SAM" id="MobiDB-lite"/>
    </source>
</evidence>
<keyword evidence="13" id="KW-1185">Reference proteome</keyword>
<keyword evidence="5 8" id="KW-0442">Lipid degradation</keyword>
<dbReference type="OMA" id="IRHERPW"/>
<comment type="similarity">
    <text evidence="2 9">Belongs to the lysophospholipase family.</text>
</comment>
<evidence type="ECO:0000256" key="2">
    <source>
        <dbReference type="ARBA" id="ARBA00008780"/>
    </source>
</evidence>
<dbReference type="Pfam" id="PF01735">
    <property type="entry name" value="PLA2_B"/>
    <property type="match status" value="1"/>
</dbReference>
<dbReference type="SUPFAM" id="SSF52151">
    <property type="entry name" value="FabD/lysophospholipase-like"/>
    <property type="match status" value="1"/>
</dbReference>
<name>A0A0U1LN37_TALIS</name>
<dbReference type="SMART" id="SM00022">
    <property type="entry name" value="PLAc"/>
    <property type="match status" value="1"/>
</dbReference>
<dbReference type="GO" id="GO:0046475">
    <property type="term" value="P:glycerophospholipid catabolic process"/>
    <property type="evidence" value="ECO:0007669"/>
    <property type="project" value="TreeGrafter"/>
</dbReference>
<dbReference type="EMBL" id="CVMT01000001">
    <property type="protein sequence ID" value="CRG84525.1"/>
    <property type="molecule type" value="Genomic_DNA"/>
</dbReference>
<dbReference type="Proteomes" id="UP000054383">
    <property type="component" value="Unassembled WGS sequence"/>
</dbReference>
<organism evidence="12 13">
    <name type="scientific">Talaromyces islandicus</name>
    <name type="common">Penicillium islandicum</name>
    <dbReference type="NCBI Taxonomy" id="28573"/>
    <lineage>
        <taxon>Eukaryota</taxon>
        <taxon>Fungi</taxon>
        <taxon>Dikarya</taxon>
        <taxon>Ascomycota</taxon>
        <taxon>Pezizomycotina</taxon>
        <taxon>Eurotiomycetes</taxon>
        <taxon>Eurotiomycetidae</taxon>
        <taxon>Eurotiales</taxon>
        <taxon>Trichocomaceae</taxon>
        <taxon>Talaromyces</taxon>
        <taxon>Talaromyces sect. Islandici</taxon>
    </lineage>
</organism>
<evidence type="ECO:0000256" key="4">
    <source>
        <dbReference type="ARBA" id="ARBA00022801"/>
    </source>
</evidence>
<feature type="domain" description="PLA2c" evidence="11">
    <location>
        <begin position="107"/>
        <end position="701"/>
    </location>
</feature>
<feature type="region of interest" description="Disordered" evidence="10">
    <location>
        <begin position="1"/>
        <end position="29"/>
    </location>
</feature>
<dbReference type="Gene3D" id="3.40.1090.10">
    <property type="entry name" value="Cytosolic phospholipase A2 catalytic domain"/>
    <property type="match status" value="1"/>
</dbReference>
<dbReference type="AlphaFoldDB" id="A0A0U1LN37"/>
<dbReference type="GO" id="GO:0005829">
    <property type="term" value="C:cytosol"/>
    <property type="evidence" value="ECO:0007669"/>
    <property type="project" value="TreeGrafter"/>
</dbReference>
<feature type="compositionally biased region" description="Low complexity" evidence="10">
    <location>
        <begin position="559"/>
        <end position="579"/>
    </location>
</feature>
<evidence type="ECO:0000256" key="1">
    <source>
        <dbReference type="ARBA" id="ARBA00002169"/>
    </source>
</evidence>
<dbReference type="InterPro" id="IPR016035">
    <property type="entry name" value="Acyl_Trfase/lysoPLipase"/>
</dbReference>
<comment type="function">
    <text evidence="1">Catalyzes the release of fatty acids from lysophospholipids.</text>
</comment>
<accession>A0A0U1LN37</accession>
<dbReference type="PANTHER" id="PTHR10728:SF40">
    <property type="entry name" value="PATATIN FAMILY PROTEIN"/>
    <property type="match status" value="1"/>
</dbReference>
<dbReference type="PANTHER" id="PTHR10728">
    <property type="entry name" value="CYTOSOLIC PHOSPHOLIPASE A2"/>
    <property type="match status" value="1"/>
</dbReference>
<dbReference type="OrthoDB" id="6121437at2759"/>
<dbReference type="GO" id="GO:0004623">
    <property type="term" value="F:phospholipase A2 activity"/>
    <property type="evidence" value="ECO:0007669"/>
    <property type="project" value="TreeGrafter"/>
</dbReference>
<reference evidence="12 13" key="1">
    <citation type="submission" date="2015-04" db="EMBL/GenBank/DDBJ databases">
        <authorList>
            <person name="Syromyatnikov M.Y."/>
            <person name="Popov V.N."/>
        </authorList>
    </citation>
    <scope>NUCLEOTIDE SEQUENCE [LARGE SCALE GENOMIC DNA]</scope>
    <source>
        <strain evidence="12">WF-38-12</strain>
    </source>
</reference>
<evidence type="ECO:0000256" key="6">
    <source>
        <dbReference type="ARBA" id="ARBA00023098"/>
    </source>
</evidence>
<feature type="compositionally biased region" description="Basic and acidic residues" evidence="10">
    <location>
        <begin position="16"/>
        <end position="29"/>
    </location>
</feature>
<dbReference type="InterPro" id="IPR002642">
    <property type="entry name" value="LysoPLipase_cat_dom"/>
</dbReference>
<dbReference type="EC" id="3.1.1.5" evidence="3 9"/>
<keyword evidence="4 8" id="KW-0378">Hydrolase</keyword>
<dbReference type="GO" id="GO:0004622">
    <property type="term" value="F:phosphatidylcholine lysophospholipase activity"/>
    <property type="evidence" value="ECO:0007669"/>
    <property type="project" value="UniProtKB-EC"/>
</dbReference>
<dbReference type="PROSITE" id="PS51210">
    <property type="entry name" value="PLA2C"/>
    <property type="match status" value="1"/>
</dbReference>
<keyword evidence="6 8" id="KW-0443">Lipid metabolism</keyword>
<evidence type="ECO:0000313" key="13">
    <source>
        <dbReference type="Proteomes" id="UP000054383"/>
    </source>
</evidence>
<evidence type="ECO:0000256" key="8">
    <source>
        <dbReference type="PROSITE-ProRule" id="PRU00555"/>
    </source>
</evidence>